<protein>
    <submittedName>
        <fullName evidence="1">Uncharacterized protein</fullName>
    </submittedName>
</protein>
<comment type="caution">
    <text evidence="1">The sequence shown here is derived from an EMBL/GenBank/DDBJ whole genome shotgun (WGS) entry which is preliminary data.</text>
</comment>
<evidence type="ECO:0000313" key="2">
    <source>
        <dbReference type="Proteomes" id="UP001310692"/>
    </source>
</evidence>
<dbReference type="EMBL" id="JAZDRO010000001">
    <property type="protein sequence ID" value="MEE2565105.1"/>
    <property type="molecule type" value="Genomic_DNA"/>
</dbReference>
<dbReference type="Proteomes" id="UP001310692">
    <property type="component" value="Unassembled WGS sequence"/>
</dbReference>
<dbReference type="RefSeq" id="WP_330194639.1">
    <property type="nucleotide sequence ID" value="NZ_JAZDRO010000001.1"/>
</dbReference>
<evidence type="ECO:0000313" key="1">
    <source>
        <dbReference type="EMBL" id="MEE2565105.1"/>
    </source>
</evidence>
<accession>A0ABU7LVA6</accession>
<keyword evidence="2" id="KW-1185">Reference proteome</keyword>
<sequence length="165" mass="18311">MKPDMEIPGAPIMTRAQSPQHCTAVPRLQLGKYLPDELDGGRPAHVEHAFGEVRPQPNMAAQAESPFLFTVRRGSTGQNTFNCRFDQYDVRNVVHSIGPEKPGLADILQDQIPNLAVCEFAFFLGKQVPNLGHRLETGRMRGDIFPCPFNQIHGVRPGFPRGNPN</sequence>
<reference evidence="1 2" key="1">
    <citation type="submission" date="2024-01" db="EMBL/GenBank/DDBJ databases">
        <title>Hyphobacterium bacterium isolated from marine sediment.</title>
        <authorList>
            <person name="Zhao S."/>
        </authorList>
    </citation>
    <scope>NUCLEOTIDE SEQUENCE [LARGE SCALE GENOMIC DNA]</scope>
    <source>
        <strain evidence="1 2">Y60-23</strain>
    </source>
</reference>
<organism evidence="1 2">
    <name type="scientific">Hyphobacterium marinum</name>
    <dbReference type="NCBI Taxonomy" id="3116574"/>
    <lineage>
        <taxon>Bacteria</taxon>
        <taxon>Pseudomonadati</taxon>
        <taxon>Pseudomonadota</taxon>
        <taxon>Alphaproteobacteria</taxon>
        <taxon>Maricaulales</taxon>
        <taxon>Maricaulaceae</taxon>
        <taxon>Hyphobacterium</taxon>
    </lineage>
</organism>
<proteinExistence type="predicted"/>
<gene>
    <name evidence="1" type="ORF">V0U35_00295</name>
</gene>
<name>A0ABU7LVA6_9PROT</name>